<reference evidence="2 3" key="1">
    <citation type="journal article" date="2010" name="Stand. Genomic Sci.">
        <title>Complete genome sequence of Thermaerobacter marianensis type strain (7p75a).</title>
        <authorList>
            <person name="Han C."/>
            <person name="Gu W."/>
            <person name="Zhang X."/>
            <person name="Lapidus A."/>
            <person name="Nolan M."/>
            <person name="Copeland A."/>
            <person name="Lucas S."/>
            <person name="Del Rio T.G."/>
            <person name="Tice H."/>
            <person name="Cheng J.F."/>
            <person name="Tapia R."/>
            <person name="Goodwin L."/>
            <person name="Pitluck S."/>
            <person name="Pagani I."/>
            <person name="Ivanova N."/>
            <person name="Mavromatis K."/>
            <person name="Mikhailova N."/>
            <person name="Pati A."/>
            <person name="Chen A."/>
            <person name="Palaniappan K."/>
            <person name="Land M."/>
            <person name="Hauser L."/>
            <person name="Chang Y.J."/>
            <person name="Jeffries C.D."/>
            <person name="Schneider S."/>
            <person name="Rohde M."/>
            <person name="Goker M."/>
            <person name="Pukall R."/>
            <person name="Woyke T."/>
            <person name="Bristow J."/>
            <person name="Eisen J.A."/>
            <person name="Markowitz V."/>
            <person name="Hugenholtz P."/>
            <person name="Kyrpides N.C."/>
            <person name="Klenk H.P."/>
            <person name="Detter J.C."/>
        </authorList>
    </citation>
    <scope>NUCLEOTIDE SEQUENCE [LARGE SCALE GENOMIC DNA]</scope>
    <source>
        <strain evidence="3">ATCC 700841 / DSM 12885 / JCM 10246 / 7p75a</strain>
    </source>
</reference>
<dbReference type="KEGG" id="tmr:Tmar_2041"/>
<feature type="compositionally biased region" description="Low complexity" evidence="1">
    <location>
        <begin position="77"/>
        <end position="87"/>
    </location>
</feature>
<accession>E6SJG7</accession>
<organism evidence="2 3">
    <name type="scientific">Thermaerobacter marianensis (strain ATCC 700841 / DSM 12885 / JCM 10246 / 7p75a)</name>
    <dbReference type="NCBI Taxonomy" id="644966"/>
    <lineage>
        <taxon>Bacteria</taxon>
        <taxon>Bacillati</taxon>
        <taxon>Bacillota</taxon>
        <taxon>Clostridia</taxon>
        <taxon>Eubacteriales</taxon>
        <taxon>Clostridiales Family XVII. Incertae Sedis</taxon>
        <taxon>Thermaerobacter</taxon>
    </lineage>
</organism>
<feature type="region of interest" description="Disordered" evidence="1">
    <location>
        <begin position="176"/>
        <end position="233"/>
    </location>
</feature>
<sequence>MTIPTSVPTRRPAAATAGVRARAIRVLAPAVLLAAFFWRQVAGVEVLGLAPAGPSAGGAMAVARPAGSPEVVRPALSAGGAGSPAPLTVQAGPPGGPPVGGTGIPPGEPRNETRSALGPPPAGPGDAFARAVQQILYRLERLDPTTRPLDPVVLELELATPEMPFVRVAQPRRLQDGAFSGPMQSTSAGDPGSRAGPGAGAGSGAGTASDGSATPSAAGRGSRGGGSSPEAGEPRAVLLVDFGPRFPETAGHIIATWTREPGVQLQVLGDWGASPLAAAGGKASGPAGTGTGPAPGLAAVVKDAWLWPGGGDQPARLLLVTEHYPAGGQPALRVTLLERAGGSWQAVWSLGSPQAVPAAGSAAAAAADGTAAGTAGATGGAGGPGGAAAAPAGTPAGSSGFPAAGPLRQVEVAPDATWIDVVTEAPVPAGRWAFGPEGTGSSASGPAGRPVLVTPDGPVTGLWHQRWIWSATAGTYLPASTRPVDQPLSVLQAFITLVSRGDLAEAAALVRGQDPAVLAAGRDLLTQRPLGQGWRVEPAAGGDRRGPLVVTRSDGSRITVTFVEEPGPDGRTAIRIAAVAAREPGPGAR</sequence>
<evidence type="ECO:0000313" key="3">
    <source>
        <dbReference type="Proteomes" id="UP000008915"/>
    </source>
</evidence>
<evidence type="ECO:0000256" key="1">
    <source>
        <dbReference type="SAM" id="MobiDB-lite"/>
    </source>
</evidence>
<gene>
    <name evidence="2" type="ordered locus">Tmar_2041</name>
</gene>
<feature type="compositionally biased region" description="Gly residues" evidence="1">
    <location>
        <begin position="195"/>
        <end position="205"/>
    </location>
</feature>
<dbReference type="AlphaFoldDB" id="E6SJG7"/>
<dbReference type="Proteomes" id="UP000008915">
    <property type="component" value="Chromosome"/>
</dbReference>
<feature type="compositionally biased region" description="Gly residues" evidence="1">
    <location>
        <begin position="376"/>
        <end position="386"/>
    </location>
</feature>
<feature type="region of interest" description="Disordered" evidence="1">
    <location>
        <begin position="372"/>
        <end position="402"/>
    </location>
</feature>
<protein>
    <submittedName>
        <fullName evidence="2">Uncharacterized protein</fullName>
    </submittedName>
</protein>
<dbReference type="OrthoDB" id="9839651at2"/>
<feature type="compositionally biased region" description="Low complexity" evidence="1">
    <location>
        <begin position="387"/>
        <end position="402"/>
    </location>
</feature>
<feature type="compositionally biased region" description="Low complexity" evidence="1">
    <location>
        <begin position="206"/>
        <end position="220"/>
    </location>
</feature>
<reference evidence="3" key="2">
    <citation type="journal article" date="2010" name="Stand. Genomic Sci.">
        <title>Complete genome sequence of Thermaerobacter marianensis type strain (7p75aT).</title>
        <authorList>
            <person name="Han C."/>
            <person name="Gu W."/>
            <person name="Zhang X."/>
            <person name="Lapidus A."/>
            <person name="Nolan M."/>
            <person name="Copeland A."/>
            <person name="Lucas S."/>
            <person name="Glavina Del Rio T."/>
            <person name="Tice H."/>
            <person name="Cheng J."/>
            <person name="Tapia R."/>
            <person name="Goodwin L."/>
            <person name="Pitluck S."/>
            <person name="Pagani I."/>
            <person name="Ivanova N."/>
            <person name="Mavromatis K."/>
            <person name="Mikhailova N."/>
            <person name="Pati A."/>
            <person name="Chen A."/>
            <person name="Palaniappan K."/>
            <person name="Land M."/>
            <person name="Hauser L."/>
            <person name="Chang Y."/>
            <person name="Jeffries C."/>
            <person name="Schneider S."/>
            <person name="Rohde M."/>
            <person name="Goker M."/>
            <person name="Pukall R."/>
            <person name="Woyke T."/>
            <person name="Bristow J."/>
            <person name="Eisen J."/>
            <person name="Markowitz V."/>
            <person name="Hugenholtz P."/>
            <person name="Kyrpides N."/>
            <person name="Klenk H."/>
            <person name="Detter J."/>
        </authorList>
    </citation>
    <scope>NUCLEOTIDE SEQUENCE [LARGE SCALE GENOMIC DNA]</scope>
    <source>
        <strain evidence="3">ATCC 700841 / DSM 12885 / JCM 10246 / 7p75a</strain>
    </source>
</reference>
<evidence type="ECO:0000313" key="2">
    <source>
        <dbReference type="EMBL" id="ADU52122.1"/>
    </source>
</evidence>
<dbReference type="HOGENOM" id="CLU_463031_0_0_9"/>
<name>E6SJG7_THEM7</name>
<dbReference type="STRING" id="644966.Tmar_2041"/>
<dbReference type="EMBL" id="CP002344">
    <property type="protein sequence ID" value="ADU52122.1"/>
    <property type="molecule type" value="Genomic_DNA"/>
</dbReference>
<proteinExistence type="predicted"/>
<dbReference type="RefSeq" id="WP_013496422.1">
    <property type="nucleotide sequence ID" value="NC_014831.1"/>
</dbReference>
<feature type="region of interest" description="Disordered" evidence="1">
    <location>
        <begin position="77"/>
        <end position="127"/>
    </location>
</feature>
<keyword evidence="3" id="KW-1185">Reference proteome</keyword>